<dbReference type="PANTHER" id="PTHR16166:SF143">
    <property type="entry name" value="PROTEIN SORTING-ASSOCIATED PROTEIN, PUTATIVE (DUF1162)-RELATED"/>
    <property type="match status" value="1"/>
</dbReference>
<name>A0ABQ8HCV1_9ROSI</name>
<evidence type="ECO:0000259" key="6">
    <source>
        <dbReference type="Pfam" id="PF25036"/>
    </source>
</evidence>
<accession>A0ABQ8HCV1</accession>
<dbReference type="EMBL" id="JAFEMO010000012">
    <property type="protein sequence ID" value="KAH7554309.1"/>
    <property type="molecule type" value="Genomic_DNA"/>
</dbReference>
<dbReference type="InterPro" id="IPR009543">
    <property type="entry name" value="VPS13_VAB"/>
</dbReference>
<feature type="compositionally biased region" description="Basic and acidic residues" evidence="4">
    <location>
        <begin position="428"/>
        <end position="439"/>
    </location>
</feature>
<comment type="caution">
    <text evidence="7">The sequence shown here is derived from an EMBL/GenBank/DDBJ whole genome shotgun (WGS) entry which is preliminary data.</text>
</comment>
<reference evidence="7 8" key="1">
    <citation type="submission" date="2021-02" db="EMBL/GenBank/DDBJ databases">
        <title>Plant Genome Project.</title>
        <authorList>
            <person name="Zhang R.-G."/>
        </authorList>
    </citation>
    <scope>NUCLEOTIDE SEQUENCE [LARGE SCALE GENOMIC DNA]</scope>
    <source>
        <tissue evidence="7">Leaves</tissue>
    </source>
</reference>
<feature type="domain" description="Chorein N-terminal" evidence="5">
    <location>
        <begin position="1"/>
        <end position="523"/>
    </location>
</feature>
<sequence length="3339" mass="376463">MFEGLVRQLLLGYLGRYVKDIQKEQLKITLWNEEVLLENVDLILEAFDYLQLPFALKQGRVGRLSIRIPWKKLGWDPLIIILEDVFVSASQRDDQEWSLDAVERREFAGKKAKLAAAELAKLSRRVCDNQAGQSFISYITAKVIDSIQVSIRNFHVLYSNTQLDSAQIMFSLKFSSLIIMKQNLVGSYSGKARGGQVNKIVEIKDLEICCCTFQSDVNMLSLDNVDSKFWSNARGEGNKFDHILKPFNVSVSLMINRSGKLDDDLPQYSIDTELTRLVLSLDEVQLQEIFILLDYLSTSRLREKYGRYRPRYSPLSKKPDGWQKLWWQYAQQSVLSDVRKKLKKTSWRYLGLRLSYRRKYVNLYKTKLDCLQQDQSIDESIVRELEQMEKDSDIDDILSYRSTAECELQEVPLNSSDSHAGVNGGAHSIEKSRNDERGSGRSRGWLNWLSRGMLGAGGTDDSSQFSGVVSDEVVKDIYEATKFHPLLLSSVDSEANDQSHTCAIKFNVGQISVALQSRFMDQEALGSAFLVKNFKSQSKVAFTSSYVIAKGFGLRWRGWIMGCLREMGDLGPILMLLGILDKETLSSFLFILVADCWGRLVDRVKDYQLVEALNVGRAFCLVSGLKINLPDSVLAGIDFDEGKLVDVFNSIGCSVGCWPLKYLVLYVGDADLMLEEEKEMIFEWSSSKKIAKLILEGAVIDCNIWEELANISAFIKSVKMVSPCNKKVIVLTGESCTEENALRSDKSSLRVEVDVTPKQDVELSVKVMLQPLEATFDREFLLNIMEFLTVLKSFESQQERVLSSLNGIKDIRARILSKAEYILSSRRKVIWDVSITNVTISVPWRNIIAEECNLVFELETLIIESKCDLDSLVSNIEERYHILKHLPESTFNRDILMGFQLQDLYSHFEVKLNDCELKLVMPHYLQAVHILEKFCVSITLASSVIPDESILNQLEVFVSISLLQAQLSPSIYGSFMALIAHLDSQQSRTVPTMLNDSNQVETPAFGFSISANLESVSVHVDLENDGENSSLLMLTLQDLDICYSLKELEDCWICMKAWRILFYPLRDKKDNHILASCGDAFASSSALQQDMQPSTDESSSTETCFFLHYESQRTIDYICKKCTVCLIDTDLHCYPFIFDPLIGFFDKISSYGSSHAGQSSSTTVEKNNLKPMPGFGLQRFGFSNFVETGSTDHGTISLDSYPFISISNTGFLCSLEDSLLYSIPDWRKVFNVRERNWRSSKCSLKKGSKTLYASSPESTSDMVEFPLSGSSDDTNQIRVDINLSGIRVHFHDSSCIVATLTLPSSKSSLLINENCMDLLFSVEGLVLTSSWWTKTFHKFLWGPSLPNLSPILNLRVRKGNVGSLSSQLEVSLGIQHVCCVLPTEYLAIIIGYFSLPEWGSNSSEQIDESAIVYKFEVLDSTLIVPVENNFHQFLKVEMRQFYCSYIPNCASNNILMNIPPEYMVPAHKVAKENNCLNIFGRDLILSFLLFKDDGFDCLMFDQDTSCGNVILIAPFSADVWVRIPSESKSTCDSSLASICIMSRIHNCQLMADDCYSFDGFEALLEVIDQFSSVGDESKLFTTDVPHFLQLKRCLRESGTVTPVASGMIFTEVRCCFDSLLVKLHHFVKDSVLLKPLAKVEMQFLFSASWVNEALISLDVNFASLALHSLLNSVLLAECTVDHSTPSVLGICFSKSDHGEYEFRISLPSFDVWLHFYDWTEIVDFSHTYSQKIVKTARVDVSSMNSDIGTVDMIETLAITPSQSSLQNSSMPTYHVSQNMKHDTAVLILRSENLGVTVHFPIWVNEEAIGEYGVAEIDKKGPHNVSSNLVVGKHGKYFSITTHSKSGELIIAGRNVKMKAILDKTSGSVGICEENSFNSWPFFQIFQVDVETEICRDQMELVSANVNILCHRIDVWLSHRILHFWRGVVFNFPDAGSSQLAIPNMNFKIQLRKMSLLISDGRWSCSGHLLEILICEFLLHTTVTESSMAGSVTSELKVNYNNIRKVSWEPFIEPWKFQINLRKNHEMTALSNSPVITDIDLTATAQLNLNFTESLVECFFRTIEMIKDAWGLLGPDDCPVNQIFVNPQLTENIPGGRYAPYVLQNLTALPLMFSVCQGLLNSDELDVSDMKDGKPVQPGASVPIYLNETPYEQLFRYRSAYSSDRLSENQSNTVTHHFMTIQLDGTSVPSVPISMDLVGLTYFEVDFSKASKKTESEETGEALNYNMNNEENNNGITHNGFLVPVVFDVSVQGYSKFIRLYSTVILSNATSVPLELRFDIPFSVSPKILDPIYPGQEFPLPLHLAEAGRMRWRPLGKSYLWSEAHNISNILLQESKLGYLRSFVCYPSHPSSDPFRCCISIQNILLPSSISSRKVSSCHANNTLKQSLQSCDQVLHEFNNSKNRFIHLVTLSTPFVVNNYLPETITLTIEIGGITRTALLSEVQTSFHDIDPSHDLGLELNIHGFRPSVLKFPRAEIFSTVAKFSATNFSLSETLTLDPELSSDSTYVIVEKTMNAFSGAREVFIFVPFLLYNCTGFPLIVSHSTGENKGSGCMIACSYDLVEQKLQVGKKDGLSLLSTDQDTHVGAPDIHGRGSTLLKNHIVSTRKNVNPDLREFLNKPLISHRSAELFPEQSNRHDFGGKKASVYCMDKRLCLSRHLSLKETDFIDNGPGKVQACMYSPLPVSAANEIVVRVSRCLTGCGTQDIPNSSWSGPFPLVPPSGSTSVTVPQPSSNAAFIISVTASGLTGPFAGRTRAITFQPRYVISNACSKDLCYRQKGTEFVFNLGIGQHSHLHWTDTARELLVSIRFNEPGWQWSGSFLPDHLGDTQLKMRNYVSGALKTTRVEVQNADVSIRDEKIVGSLHGNSGTNLILLSDDDTGYMPYRIDNFSKERLRIYQQRCETFDTIIHPYTSCPYAWDEPCYPHRLIVEVPGERVLGSYILDDLKDYMPVHLHSTAEKPERTLLLYNHAEGATKVFSIIDSSYHILKDMKNPSDLRSQEKREHEQKQDNFVTYRERFSFNIAYIGVSVINLYPQELLFACAKNITIDLLQSLDQQQLSFQISSFQLDNQLHSTPYPVILSFNQAGHRTKDDGVKFRSERGLHITSDSSSDPVFYLSVAKWRKKDISLVSFEHISLRIADFRLELEQEVILSMLEFFKTVSQRFQSAVLPFSDSAVHPITNDLGSVKESSVHRHNFEYVKGRDDQFQGMNDIAVSRSQRSNASLPSIIPIGAPWQQIYLLARRQKKIYVELFDLSPIKFSLSFSSAPWMLRNGVPTSGESVIHRGLMALADVEGAQIHLKQLTIAHHMASWESVQEILMRHYTRQLLHEMYKVNIAFLYK</sequence>
<evidence type="ECO:0000256" key="2">
    <source>
        <dbReference type="ARBA" id="ARBA00022448"/>
    </source>
</evidence>
<feature type="domain" description="Vacuolar protein sorting-associated protein 13 VPS13 adaptor binding" evidence="6">
    <location>
        <begin position="2677"/>
        <end position="2921"/>
    </location>
</feature>
<keyword evidence="3" id="KW-0445">Lipid transport</keyword>
<dbReference type="PANTHER" id="PTHR16166">
    <property type="entry name" value="VACUOLAR PROTEIN SORTING-ASSOCIATED PROTEIN VPS13"/>
    <property type="match status" value="1"/>
</dbReference>
<evidence type="ECO:0000256" key="3">
    <source>
        <dbReference type="ARBA" id="ARBA00023055"/>
    </source>
</evidence>
<proteinExistence type="inferred from homology"/>
<evidence type="ECO:0000256" key="4">
    <source>
        <dbReference type="SAM" id="MobiDB-lite"/>
    </source>
</evidence>
<evidence type="ECO:0000313" key="7">
    <source>
        <dbReference type="EMBL" id="KAH7554309.1"/>
    </source>
</evidence>
<keyword evidence="2" id="KW-0813">Transport</keyword>
<dbReference type="Proteomes" id="UP000827721">
    <property type="component" value="Unassembled WGS sequence"/>
</dbReference>
<comment type="similarity">
    <text evidence="1">Belongs to the VPS13 family.</text>
</comment>
<evidence type="ECO:0000256" key="1">
    <source>
        <dbReference type="ARBA" id="ARBA00006545"/>
    </source>
</evidence>
<dbReference type="InterPro" id="IPR026847">
    <property type="entry name" value="VPS13"/>
</dbReference>
<gene>
    <name evidence="7" type="ORF">JRO89_XS12G0160600</name>
</gene>
<evidence type="ECO:0000313" key="8">
    <source>
        <dbReference type="Proteomes" id="UP000827721"/>
    </source>
</evidence>
<keyword evidence="8" id="KW-1185">Reference proteome</keyword>
<dbReference type="Pfam" id="PF25036">
    <property type="entry name" value="VPS13_VAB"/>
    <property type="match status" value="2"/>
</dbReference>
<protein>
    <recommendedName>
        <fullName evidence="9">Vacuolar protein sorting-associated protein</fullName>
    </recommendedName>
</protein>
<dbReference type="Pfam" id="PF12624">
    <property type="entry name" value="VPS13_N"/>
    <property type="match status" value="1"/>
</dbReference>
<evidence type="ECO:0000259" key="5">
    <source>
        <dbReference type="Pfam" id="PF12624"/>
    </source>
</evidence>
<feature type="region of interest" description="Disordered" evidence="4">
    <location>
        <begin position="414"/>
        <end position="440"/>
    </location>
</feature>
<feature type="domain" description="Vacuolar protein sorting-associated protein 13 VPS13 adaptor binding" evidence="6">
    <location>
        <begin position="2245"/>
        <end position="2544"/>
    </location>
</feature>
<evidence type="ECO:0008006" key="9">
    <source>
        <dbReference type="Google" id="ProtNLM"/>
    </source>
</evidence>
<dbReference type="InterPro" id="IPR026854">
    <property type="entry name" value="VPS13_N"/>
</dbReference>
<organism evidence="7 8">
    <name type="scientific">Xanthoceras sorbifolium</name>
    <dbReference type="NCBI Taxonomy" id="99658"/>
    <lineage>
        <taxon>Eukaryota</taxon>
        <taxon>Viridiplantae</taxon>
        <taxon>Streptophyta</taxon>
        <taxon>Embryophyta</taxon>
        <taxon>Tracheophyta</taxon>
        <taxon>Spermatophyta</taxon>
        <taxon>Magnoliopsida</taxon>
        <taxon>eudicotyledons</taxon>
        <taxon>Gunneridae</taxon>
        <taxon>Pentapetalae</taxon>
        <taxon>rosids</taxon>
        <taxon>malvids</taxon>
        <taxon>Sapindales</taxon>
        <taxon>Sapindaceae</taxon>
        <taxon>Xanthoceroideae</taxon>
        <taxon>Xanthoceras</taxon>
    </lineage>
</organism>